<keyword evidence="2" id="KW-0812">Transmembrane</keyword>
<accession>A0AB38BG87</accession>
<evidence type="ECO:0000256" key="1">
    <source>
        <dbReference type="SAM" id="Coils"/>
    </source>
</evidence>
<feature type="transmembrane region" description="Helical" evidence="2">
    <location>
        <begin position="114"/>
        <end position="135"/>
    </location>
</feature>
<feature type="transmembrane region" description="Helical" evidence="2">
    <location>
        <begin position="9"/>
        <end position="28"/>
    </location>
</feature>
<keyword evidence="6" id="KW-1185">Reference proteome</keyword>
<feature type="coiled-coil region" evidence="1">
    <location>
        <begin position="199"/>
        <end position="274"/>
    </location>
</feature>
<dbReference type="Proteomes" id="UP000199686">
    <property type="component" value="Unassembled WGS sequence"/>
</dbReference>
<feature type="transmembrane region" description="Helical" evidence="2">
    <location>
        <begin position="147"/>
        <end position="173"/>
    </location>
</feature>
<keyword evidence="5" id="KW-0808">Transferase</keyword>
<keyword evidence="1" id="KW-0175">Coiled coil</keyword>
<comment type="caution">
    <text evidence="5">The sequence shown here is derived from an EMBL/GenBank/DDBJ whole genome shotgun (WGS) entry which is preliminary data.</text>
</comment>
<feature type="domain" description="Sensor histidine kinase NatK-like C-terminal" evidence="3">
    <location>
        <begin position="326"/>
        <end position="427"/>
    </location>
</feature>
<protein>
    <submittedName>
        <fullName evidence="4">Beta-defensin antibiotic antimicrobial defensin beta signal defensin bd-32 defb-32</fullName>
    </submittedName>
    <submittedName>
        <fullName evidence="5">Two-component system, AgrA family, sensor histidine kinase AgrC</fullName>
    </submittedName>
</protein>
<dbReference type="Proteomes" id="UP000195947">
    <property type="component" value="Unassembled WGS sequence"/>
</dbReference>
<organism evidence="5 7">
    <name type="scientific">Trichococcus flocculiformis</name>
    <dbReference type="NCBI Taxonomy" id="82803"/>
    <lineage>
        <taxon>Bacteria</taxon>
        <taxon>Bacillati</taxon>
        <taxon>Bacillota</taxon>
        <taxon>Bacilli</taxon>
        <taxon>Lactobacillales</taxon>
        <taxon>Carnobacteriaceae</taxon>
        <taxon>Trichococcus</taxon>
    </lineage>
</organism>
<keyword evidence="5" id="KW-0418">Kinase</keyword>
<dbReference type="GO" id="GO:0016301">
    <property type="term" value="F:kinase activity"/>
    <property type="evidence" value="ECO:0007669"/>
    <property type="project" value="UniProtKB-KW"/>
</dbReference>
<evidence type="ECO:0000313" key="5">
    <source>
        <dbReference type="EMBL" id="SFH63372.1"/>
    </source>
</evidence>
<evidence type="ECO:0000313" key="7">
    <source>
        <dbReference type="Proteomes" id="UP000199686"/>
    </source>
</evidence>
<keyword evidence="2" id="KW-0472">Membrane</keyword>
<dbReference type="EMBL" id="FJMZ01000006">
    <property type="protein sequence ID" value="CZQ87532.1"/>
    <property type="molecule type" value="Genomic_DNA"/>
</dbReference>
<dbReference type="PANTHER" id="PTHR40448:SF1">
    <property type="entry name" value="TWO-COMPONENT SENSOR HISTIDINE KINASE"/>
    <property type="match status" value="1"/>
</dbReference>
<feature type="transmembrane region" description="Helical" evidence="2">
    <location>
        <begin position="48"/>
        <end position="70"/>
    </location>
</feature>
<name>A0AB38BG87_9LACT</name>
<feature type="transmembrane region" description="Helical" evidence="2">
    <location>
        <begin position="77"/>
        <end position="102"/>
    </location>
</feature>
<dbReference type="InterPro" id="IPR032834">
    <property type="entry name" value="NatK-like_C"/>
</dbReference>
<gene>
    <name evidence="5" type="ORF">SAMN04488507_100659</name>
    <name evidence="4" type="ORF">TFLO_876</name>
</gene>
<dbReference type="PANTHER" id="PTHR40448">
    <property type="entry name" value="TWO-COMPONENT SENSOR HISTIDINE KINASE"/>
    <property type="match status" value="1"/>
</dbReference>
<evidence type="ECO:0000313" key="4">
    <source>
        <dbReference type="EMBL" id="CZQ87532.1"/>
    </source>
</evidence>
<dbReference type="Pfam" id="PF14501">
    <property type="entry name" value="HATPase_c_5"/>
    <property type="match status" value="1"/>
</dbReference>
<dbReference type="InterPro" id="IPR036890">
    <property type="entry name" value="HATPase_C_sf"/>
</dbReference>
<dbReference type="AlphaFoldDB" id="A0AB38BG87"/>
<evidence type="ECO:0000256" key="2">
    <source>
        <dbReference type="SAM" id="Phobius"/>
    </source>
</evidence>
<dbReference type="GO" id="GO:0042802">
    <property type="term" value="F:identical protein binding"/>
    <property type="evidence" value="ECO:0007669"/>
    <property type="project" value="TreeGrafter"/>
</dbReference>
<dbReference type="RefSeq" id="WP_086988480.1">
    <property type="nucleotide sequence ID" value="NZ_FJMZ01000006.1"/>
</dbReference>
<feature type="transmembrane region" description="Helical" evidence="2">
    <location>
        <begin position="179"/>
        <end position="199"/>
    </location>
</feature>
<keyword evidence="2" id="KW-1133">Transmembrane helix</keyword>
<evidence type="ECO:0000313" key="6">
    <source>
        <dbReference type="Proteomes" id="UP000195947"/>
    </source>
</evidence>
<dbReference type="SUPFAM" id="SSF55874">
    <property type="entry name" value="ATPase domain of HSP90 chaperone/DNA topoisomerase II/histidine kinase"/>
    <property type="match status" value="1"/>
</dbReference>
<reference evidence="4 6" key="1">
    <citation type="submission" date="2016-02" db="EMBL/GenBank/DDBJ databases">
        <authorList>
            <person name="Strepis N."/>
        </authorList>
    </citation>
    <scope>NUCLEOTIDE SEQUENCE [LARGE SCALE GENOMIC DNA]</scope>
    <source>
        <strain evidence="4">Trichococcus flocculiformis</strain>
    </source>
</reference>
<dbReference type="EMBL" id="FOQC01000006">
    <property type="protein sequence ID" value="SFH63372.1"/>
    <property type="molecule type" value="Genomic_DNA"/>
</dbReference>
<sequence>MLNIDTKAYVLRIFLELFFFYLAFFNFYKKVSLKKQAVIITLFVPLTFFAQIFLSSLADIIPILGCYFFLKQPKKSDFVLLSTSLLSMITTYLVSIFVSAVVLPFTSFDEIKGFLYIITEVSLKMVALLVIIFLYRQFRINQTVEKYGSFFSTLLLSYFFLALLLFLYASHYYQAFDKFIIGITVFVTIQVIFLALIFIKEITNQKEQYEQQLSRQQLTDLKKYTDQLERNQQNLRKFKHDYKNIILSLRERAIESRNEELERCIDDLDEYSENNLYSSNWNYNDVQKIKNTYLKSLFVSKLFVIQEQNINCHFECNNNIDTIPIHTFDLIRILGITLDNAIEEASLVNDGKISVLIYEDDTQIEFLIENTCKPNNTSVSQLVEEGFSSKKNHLGLGLSNIQEIKQKYSNIYVQYRKEEDMFSVQFILVFEQSDYHRLSVKSF</sequence>
<evidence type="ECO:0000259" key="3">
    <source>
        <dbReference type="Pfam" id="PF14501"/>
    </source>
</evidence>
<proteinExistence type="predicted"/>
<reference evidence="5 7" key="2">
    <citation type="submission" date="2016-10" db="EMBL/GenBank/DDBJ databases">
        <authorList>
            <person name="Varghese N."/>
            <person name="Submissions S."/>
        </authorList>
    </citation>
    <scope>NUCLEOTIDE SEQUENCE [LARGE SCALE GENOMIC DNA]</scope>
    <source>
        <strain evidence="5 7">DSM 2094</strain>
    </source>
</reference>
<dbReference type="Gene3D" id="3.30.565.10">
    <property type="entry name" value="Histidine kinase-like ATPase, C-terminal domain"/>
    <property type="match status" value="1"/>
</dbReference>